<dbReference type="Pfam" id="PF10531">
    <property type="entry name" value="SLBB"/>
    <property type="match status" value="1"/>
</dbReference>
<keyword evidence="8" id="KW-1278">Translocase</keyword>
<dbReference type="InterPro" id="IPR017896">
    <property type="entry name" value="4Fe4S_Fe-S-bd"/>
</dbReference>
<dbReference type="NCBIfam" id="NF003454">
    <property type="entry name" value="PRK05035.1"/>
    <property type="match status" value="1"/>
</dbReference>
<dbReference type="GO" id="GO:0005886">
    <property type="term" value="C:plasma membrane"/>
    <property type="evidence" value="ECO:0007669"/>
    <property type="project" value="UniProtKB-SubCell"/>
</dbReference>
<evidence type="ECO:0000256" key="6">
    <source>
        <dbReference type="ARBA" id="ARBA00023004"/>
    </source>
</evidence>
<keyword evidence="3 8" id="KW-0479">Metal-binding</keyword>
<feature type="binding site" evidence="8">
    <location>
        <position position="408"/>
    </location>
    <ligand>
        <name>[4Fe-4S] cluster</name>
        <dbReference type="ChEBI" id="CHEBI:49883"/>
        <label>2</label>
    </ligand>
</feature>
<dbReference type="InterPro" id="IPR037225">
    <property type="entry name" value="Nuo51_FMN-bd_sf"/>
</dbReference>
<keyword evidence="1 8" id="KW-0813">Transport</keyword>
<gene>
    <name evidence="8 10" type="primary">rnfC</name>
    <name evidence="10" type="ORF">SAMEA3545359_01611</name>
</gene>
<comment type="subunit">
    <text evidence="8">The complex is composed of six subunits: RnfA, RnfB, RnfC, RnfD, RnfE and RnfG.</text>
</comment>
<dbReference type="InterPro" id="IPR011538">
    <property type="entry name" value="Nuo51_FMN-bd"/>
</dbReference>
<dbReference type="AlphaFoldDB" id="A0A1C6IQ38"/>
<dbReference type="InterPro" id="IPR019554">
    <property type="entry name" value="Soluble_ligand-bd"/>
</dbReference>
<evidence type="ECO:0000313" key="10">
    <source>
        <dbReference type="EMBL" id="SCJ71996.1"/>
    </source>
</evidence>
<dbReference type="InterPro" id="IPR026902">
    <property type="entry name" value="RnfC_N"/>
</dbReference>
<dbReference type="GO" id="GO:0009055">
    <property type="term" value="F:electron transfer activity"/>
    <property type="evidence" value="ECO:0007669"/>
    <property type="project" value="InterPro"/>
</dbReference>
<feature type="domain" description="4Fe-4S ferredoxin-type" evidence="9">
    <location>
        <begin position="369"/>
        <end position="389"/>
    </location>
</feature>
<comment type="similarity">
    <text evidence="8">Belongs to the 4Fe4S bacterial-type ferredoxin family. RnfC subfamily.</text>
</comment>
<feature type="binding site" evidence="8">
    <location>
        <position position="411"/>
    </location>
    <ligand>
        <name>[4Fe-4S] cluster</name>
        <dbReference type="ChEBI" id="CHEBI:49883"/>
        <label>2</label>
    </ligand>
</feature>
<feature type="binding site" evidence="8">
    <location>
        <position position="369"/>
    </location>
    <ligand>
        <name>[4Fe-4S] cluster</name>
        <dbReference type="ChEBI" id="CHEBI:49883"/>
        <label>1</label>
    </ligand>
</feature>
<dbReference type="InterPro" id="IPR017900">
    <property type="entry name" value="4Fe4S_Fe_S_CS"/>
</dbReference>
<comment type="function">
    <text evidence="8">Part of a membrane-bound complex that couples electron transfer with translocation of ions across the membrane.</text>
</comment>
<dbReference type="Pfam" id="PF13375">
    <property type="entry name" value="RnfC_N"/>
    <property type="match status" value="1"/>
</dbReference>
<dbReference type="PROSITE" id="PS51379">
    <property type="entry name" value="4FE4S_FER_2"/>
    <property type="match status" value="2"/>
</dbReference>
<evidence type="ECO:0000256" key="1">
    <source>
        <dbReference type="ARBA" id="ARBA00022448"/>
    </source>
</evidence>
<dbReference type="PANTHER" id="PTHR43034">
    <property type="entry name" value="ION-TRANSLOCATING OXIDOREDUCTASE COMPLEX SUBUNIT C"/>
    <property type="match status" value="1"/>
</dbReference>
<dbReference type="NCBIfam" id="TIGR01945">
    <property type="entry name" value="rnfC"/>
    <property type="match status" value="1"/>
</dbReference>
<dbReference type="EC" id="7.-.-.-" evidence="8"/>
<reference evidence="10" key="1">
    <citation type="submission" date="2015-09" db="EMBL/GenBank/DDBJ databases">
        <authorList>
            <consortium name="Pathogen Informatics"/>
        </authorList>
    </citation>
    <scope>NUCLEOTIDE SEQUENCE</scope>
    <source>
        <strain evidence="10">2789STDY5834896</strain>
    </source>
</reference>
<evidence type="ECO:0000256" key="5">
    <source>
        <dbReference type="ARBA" id="ARBA00022982"/>
    </source>
</evidence>
<dbReference type="HAMAP" id="MF_00461">
    <property type="entry name" value="RsxC_RnfC"/>
    <property type="match status" value="1"/>
</dbReference>
<keyword evidence="7 8" id="KW-0411">Iron-sulfur</keyword>
<protein>
    <recommendedName>
        <fullName evidence="8">Ion-translocating oxidoreductase complex subunit C</fullName>
        <ecNumber evidence="8">7.-.-.-</ecNumber>
    </recommendedName>
    <alternativeName>
        <fullName evidence="8">Rnf electron transport complex subunit C</fullName>
    </alternativeName>
</protein>
<name>A0A1C6IQ38_9FIRM</name>
<dbReference type="Gene3D" id="3.40.50.11540">
    <property type="entry name" value="NADH-ubiquinone oxidoreductase 51kDa subunit"/>
    <property type="match status" value="1"/>
</dbReference>
<keyword evidence="2 8" id="KW-0004">4Fe-4S</keyword>
<organism evidence="10">
    <name type="scientific">uncultured Anaerotruncus sp</name>
    <dbReference type="NCBI Taxonomy" id="905011"/>
    <lineage>
        <taxon>Bacteria</taxon>
        <taxon>Bacillati</taxon>
        <taxon>Bacillota</taxon>
        <taxon>Clostridia</taxon>
        <taxon>Eubacteriales</taxon>
        <taxon>Oscillospiraceae</taxon>
        <taxon>Anaerotruncus</taxon>
        <taxon>environmental samples</taxon>
    </lineage>
</organism>
<comment type="cofactor">
    <cofactor evidence="8">
        <name>[4Fe-4S] cluster</name>
        <dbReference type="ChEBI" id="CHEBI:49883"/>
    </cofactor>
    <text evidence="8">Binds 2 [4Fe-4S] clusters per subunit.</text>
</comment>
<dbReference type="GO" id="GO:0051539">
    <property type="term" value="F:4 iron, 4 sulfur cluster binding"/>
    <property type="evidence" value="ECO:0007669"/>
    <property type="project" value="UniProtKB-KW"/>
</dbReference>
<dbReference type="Pfam" id="PF12838">
    <property type="entry name" value="Fer4_7"/>
    <property type="match status" value="1"/>
</dbReference>
<evidence type="ECO:0000256" key="3">
    <source>
        <dbReference type="ARBA" id="ARBA00022723"/>
    </source>
</evidence>
<feature type="domain" description="4Fe-4S ferredoxin-type" evidence="9">
    <location>
        <begin position="399"/>
        <end position="428"/>
    </location>
</feature>
<evidence type="ECO:0000259" key="9">
    <source>
        <dbReference type="PROSITE" id="PS51379"/>
    </source>
</evidence>
<dbReference type="GO" id="GO:0022900">
    <property type="term" value="P:electron transport chain"/>
    <property type="evidence" value="ECO:0007669"/>
    <property type="project" value="UniProtKB-UniRule"/>
</dbReference>
<keyword evidence="4 8" id="KW-0677">Repeat</keyword>
<dbReference type="Pfam" id="PF01512">
    <property type="entry name" value="Complex1_51K"/>
    <property type="match status" value="1"/>
</dbReference>
<keyword evidence="6 8" id="KW-0408">Iron</keyword>
<dbReference type="Gene3D" id="3.30.70.20">
    <property type="match status" value="1"/>
</dbReference>
<feature type="binding site" evidence="8">
    <location>
        <position position="375"/>
    </location>
    <ligand>
        <name>[4Fe-4S] cluster</name>
        <dbReference type="ChEBI" id="CHEBI:49883"/>
        <label>1</label>
    </ligand>
</feature>
<comment type="subcellular location">
    <subcellularLocation>
        <location evidence="8">Cell membrane</location>
        <topology evidence="8">Peripheral membrane protein</topology>
    </subcellularLocation>
</comment>
<keyword evidence="8" id="KW-1003">Cell membrane</keyword>
<evidence type="ECO:0000256" key="8">
    <source>
        <dbReference type="HAMAP-Rule" id="MF_00461"/>
    </source>
</evidence>
<feature type="binding site" evidence="8">
    <location>
        <position position="414"/>
    </location>
    <ligand>
        <name>[4Fe-4S] cluster</name>
        <dbReference type="ChEBI" id="CHEBI:49883"/>
        <label>2</label>
    </ligand>
</feature>
<dbReference type="InterPro" id="IPR010208">
    <property type="entry name" value="Ion_transpt_RnfC/RsxC"/>
</dbReference>
<evidence type="ECO:0000256" key="4">
    <source>
        <dbReference type="ARBA" id="ARBA00022737"/>
    </source>
</evidence>
<dbReference type="PROSITE" id="PS00198">
    <property type="entry name" value="4FE4S_FER_1"/>
    <property type="match status" value="1"/>
</dbReference>
<feature type="binding site" evidence="8">
    <location>
        <position position="379"/>
    </location>
    <ligand>
        <name>[4Fe-4S] cluster</name>
        <dbReference type="ChEBI" id="CHEBI:49883"/>
        <label>2</label>
    </ligand>
</feature>
<sequence>MFSFGKNTFKRTRGGVTPGHFKNTRDCATEQLPIPDTVRIPMAQHIGAPCQPTVKVGDTVAVGTVIGLGEGFMTAPIHASVSGKVKAIEDFIMPTSARCKAVVIAADKLQTPDESVTPPDVHDFESFIAAVKQSGLVGLGGAGFPTWIKLSPKNLDQVDTLIINGAECEPYLTSDYRECLESPDTVIEGVQLVKKYLNLQHCYIGIEKNKPEAIAILKEKVQGLDGIEIKELATRYPQGAEKVIISEITGRRVPMGKLPADVGVVVLNITSTSFIARYLRTGMPLVAKRVTVDGDCVKNPGNWLVPIGTAIADVAEACGGCDRDPAKILLGGPMMGTCVYADSYPVAKNTNGLLFFSADAAGQQRVLACMKCGRCASVCPMGLMPPQIYEANKVKDIAELTRLQVNACMECGCCSYICPSKRLVTQSMREAKATLRAAAAKKQ</sequence>
<evidence type="ECO:0000256" key="2">
    <source>
        <dbReference type="ARBA" id="ARBA00022485"/>
    </source>
</evidence>
<dbReference type="SUPFAM" id="SSF142019">
    <property type="entry name" value="Nqo1 FMN-binding domain-like"/>
    <property type="match status" value="1"/>
</dbReference>
<feature type="binding site" evidence="8">
    <location>
        <position position="372"/>
    </location>
    <ligand>
        <name>[4Fe-4S] cluster</name>
        <dbReference type="ChEBI" id="CHEBI:49883"/>
        <label>1</label>
    </ligand>
</feature>
<keyword evidence="8" id="KW-0472">Membrane</keyword>
<evidence type="ECO:0000256" key="7">
    <source>
        <dbReference type="ARBA" id="ARBA00023014"/>
    </source>
</evidence>
<dbReference type="GO" id="GO:0046872">
    <property type="term" value="F:metal ion binding"/>
    <property type="evidence" value="ECO:0007669"/>
    <property type="project" value="UniProtKB-KW"/>
</dbReference>
<dbReference type="SUPFAM" id="SSF46548">
    <property type="entry name" value="alpha-helical ferredoxin"/>
    <property type="match status" value="1"/>
</dbReference>
<proteinExistence type="inferred from homology"/>
<dbReference type="EMBL" id="FMHG01000001">
    <property type="protein sequence ID" value="SCJ71996.1"/>
    <property type="molecule type" value="Genomic_DNA"/>
</dbReference>
<dbReference type="PANTHER" id="PTHR43034:SF2">
    <property type="entry name" value="ION-TRANSLOCATING OXIDOREDUCTASE COMPLEX SUBUNIT C"/>
    <property type="match status" value="1"/>
</dbReference>
<keyword evidence="5 8" id="KW-0249">Electron transport</keyword>
<accession>A0A1C6IQ38</accession>
<feature type="binding site" evidence="8">
    <location>
        <position position="418"/>
    </location>
    <ligand>
        <name>[4Fe-4S] cluster</name>
        <dbReference type="ChEBI" id="CHEBI:49883"/>
        <label>1</label>
    </ligand>
</feature>